<dbReference type="SUPFAM" id="SSF51735">
    <property type="entry name" value="NAD(P)-binding Rossmann-fold domains"/>
    <property type="match status" value="1"/>
</dbReference>
<evidence type="ECO:0000313" key="2">
    <source>
        <dbReference type="EMBL" id="SDM66651.1"/>
    </source>
</evidence>
<feature type="domain" description="NAD-dependent epimerase/dehydratase" evidence="1">
    <location>
        <begin position="2"/>
        <end position="218"/>
    </location>
</feature>
<accession>A0A1G9V321</accession>
<name>A0A1G9V321_9SPHI</name>
<dbReference type="InterPro" id="IPR051783">
    <property type="entry name" value="NAD(P)-dependent_oxidoreduct"/>
</dbReference>
<organism evidence="2 3">
    <name type="scientific">Daejeonella rubra</name>
    <dbReference type="NCBI Taxonomy" id="990371"/>
    <lineage>
        <taxon>Bacteria</taxon>
        <taxon>Pseudomonadati</taxon>
        <taxon>Bacteroidota</taxon>
        <taxon>Sphingobacteriia</taxon>
        <taxon>Sphingobacteriales</taxon>
        <taxon>Sphingobacteriaceae</taxon>
        <taxon>Daejeonella</taxon>
    </lineage>
</organism>
<keyword evidence="3" id="KW-1185">Reference proteome</keyword>
<dbReference type="Gene3D" id="3.40.50.720">
    <property type="entry name" value="NAD(P)-binding Rossmann-like Domain"/>
    <property type="match status" value="1"/>
</dbReference>
<dbReference type="STRING" id="990371.SAMN05421813_11910"/>
<dbReference type="Pfam" id="PF01370">
    <property type="entry name" value="Epimerase"/>
    <property type="match status" value="1"/>
</dbReference>
<dbReference type="InterPro" id="IPR036291">
    <property type="entry name" value="NAD(P)-bd_dom_sf"/>
</dbReference>
<dbReference type="EMBL" id="FNHH01000019">
    <property type="protein sequence ID" value="SDM66651.1"/>
    <property type="molecule type" value="Genomic_DNA"/>
</dbReference>
<dbReference type="PANTHER" id="PTHR48079:SF6">
    <property type="entry name" value="NAD(P)-BINDING DOMAIN-CONTAINING PROTEIN-RELATED"/>
    <property type="match status" value="1"/>
</dbReference>
<dbReference type="GO" id="GO:0005737">
    <property type="term" value="C:cytoplasm"/>
    <property type="evidence" value="ECO:0007669"/>
    <property type="project" value="TreeGrafter"/>
</dbReference>
<protein>
    <submittedName>
        <fullName evidence="2">Nucleoside-diphosphate-sugar epimerase</fullName>
    </submittedName>
</protein>
<proteinExistence type="predicted"/>
<dbReference type="OrthoDB" id="596910at2"/>
<evidence type="ECO:0000259" key="1">
    <source>
        <dbReference type="Pfam" id="PF01370"/>
    </source>
</evidence>
<dbReference type="Proteomes" id="UP000199226">
    <property type="component" value="Unassembled WGS sequence"/>
</dbReference>
<dbReference type="PANTHER" id="PTHR48079">
    <property type="entry name" value="PROTEIN YEEZ"/>
    <property type="match status" value="1"/>
</dbReference>
<dbReference type="RefSeq" id="WP_090705443.1">
    <property type="nucleotide sequence ID" value="NZ_FNHH01000019.1"/>
</dbReference>
<dbReference type="AlphaFoldDB" id="A0A1G9V321"/>
<evidence type="ECO:0000313" key="3">
    <source>
        <dbReference type="Proteomes" id="UP000199226"/>
    </source>
</evidence>
<sequence>MILVTGATGFLGSELIRQLLLKGENVRAIMRETSVIPALLKNEKKIEWFTADILDYFALKDAMEGISKVYHCAAFISFDPADKKRMKKVNVEGTVNLLNVSMEKNISRFLHVSSVAALGESKKDEFITEKDQWEYSPDRSAYSISKYESEMEVFRAAAEGLNAVIVNPSIIIGKNAGNEGSGQLFETIQKGLKYYPGGSFGYVDVEDVAKAMILLMDSDISDERFIINAENWSYRDLFTEIALNFKKNPPKIALKPWMMQLAYLGTRIIAAFTGKKFNLTRDTATSAFKKRKYSNNKIKKTLNLDFKPIKDSIGEICRDF</sequence>
<gene>
    <name evidence="2" type="ORF">SAMN05421813_11910</name>
</gene>
<dbReference type="InterPro" id="IPR001509">
    <property type="entry name" value="Epimerase_deHydtase"/>
</dbReference>
<reference evidence="3" key="1">
    <citation type="submission" date="2016-10" db="EMBL/GenBank/DDBJ databases">
        <authorList>
            <person name="Varghese N."/>
            <person name="Submissions S."/>
        </authorList>
    </citation>
    <scope>NUCLEOTIDE SEQUENCE [LARGE SCALE GENOMIC DNA]</scope>
    <source>
        <strain evidence="3">DSM 24536</strain>
    </source>
</reference>
<dbReference type="GO" id="GO:0004029">
    <property type="term" value="F:aldehyde dehydrogenase (NAD+) activity"/>
    <property type="evidence" value="ECO:0007669"/>
    <property type="project" value="TreeGrafter"/>
</dbReference>